<proteinExistence type="predicted"/>
<dbReference type="SUPFAM" id="SSF57184">
    <property type="entry name" value="Growth factor receptor domain"/>
    <property type="match status" value="1"/>
</dbReference>
<evidence type="ECO:0000256" key="3">
    <source>
        <dbReference type="ARBA" id="ARBA00022833"/>
    </source>
</evidence>
<evidence type="ECO:0000313" key="7">
    <source>
        <dbReference type="Proteomes" id="UP000515908"/>
    </source>
</evidence>
<dbReference type="Gene3D" id="2.10.220.10">
    <property type="entry name" value="Hormone Receptor, Insulin-like Growth Factor Receptor 1, Chain A, domain 2"/>
    <property type="match status" value="1"/>
</dbReference>
<gene>
    <name evidence="6" type="ORF">ADEAN_000852600</name>
</gene>
<keyword evidence="1" id="KW-0479">Metal-binding</keyword>
<feature type="domain" description="RanBP2-type" evidence="5">
    <location>
        <begin position="30"/>
        <end position="49"/>
    </location>
</feature>
<evidence type="ECO:0000259" key="5">
    <source>
        <dbReference type="PROSITE" id="PS01358"/>
    </source>
</evidence>
<dbReference type="Proteomes" id="UP000515908">
    <property type="component" value="Chromosome 19"/>
</dbReference>
<dbReference type="GO" id="GO:0008270">
    <property type="term" value="F:zinc ion binding"/>
    <property type="evidence" value="ECO:0007669"/>
    <property type="project" value="UniProtKB-KW"/>
</dbReference>
<dbReference type="VEuPathDB" id="TriTrypDB:ADEAN_000852600"/>
<dbReference type="PROSITE" id="PS01358">
    <property type="entry name" value="ZF_RANBP2_1"/>
    <property type="match status" value="1"/>
</dbReference>
<dbReference type="EMBL" id="LR877163">
    <property type="protein sequence ID" value="CAD2221001.1"/>
    <property type="molecule type" value="Genomic_DNA"/>
</dbReference>
<dbReference type="InterPro" id="IPR009030">
    <property type="entry name" value="Growth_fac_rcpt_cys_sf"/>
</dbReference>
<keyword evidence="3" id="KW-0862">Zinc</keyword>
<keyword evidence="4" id="KW-0732">Signal</keyword>
<reference evidence="6 7" key="1">
    <citation type="submission" date="2020-08" db="EMBL/GenBank/DDBJ databases">
        <authorList>
            <person name="Newling K."/>
            <person name="Davey J."/>
            <person name="Forrester S."/>
        </authorList>
    </citation>
    <scope>NUCLEOTIDE SEQUENCE [LARGE SCALE GENOMIC DNA]</scope>
    <source>
        <strain evidence="7">Crithidia deanei Carvalho (ATCC PRA-265)</strain>
    </source>
</reference>
<dbReference type="InterPro" id="IPR001876">
    <property type="entry name" value="Znf_RanBP2"/>
</dbReference>
<evidence type="ECO:0000313" key="6">
    <source>
        <dbReference type="EMBL" id="CAD2221001.1"/>
    </source>
</evidence>
<evidence type="ECO:0000256" key="4">
    <source>
        <dbReference type="SAM" id="SignalP"/>
    </source>
</evidence>
<evidence type="ECO:0000256" key="2">
    <source>
        <dbReference type="ARBA" id="ARBA00022771"/>
    </source>
</evidence>
<evidence type="ECO:0000256" key="1">
    <source>
        <dbReference type="ARBA" id="ARBA00022723"/>
    </source>
</evidence>
<feature type="signal peptide" evidence="4">
    <location>
        <begin position="1"/>
        <end position="21"/>
    </location>
</feature>
<accession>A0A7G2CPV4</accession>
<organism evidence="6 7">
    <name type="scientific">Angomonas deanei</name>
    <dbReference type="NCBI Taxonomy" id="59799"/>
    <lineage>
        <taxon>Eukaryota</taxon>
        <taxon>Discoba</taxon>
        <taxon>Euglenozoa</taxon>
        <taxon>Kinetoplastea</taxon>
        <taxon>Metakinetoplastina</taxon>
        <taxon>Trypanosomatida</taxon>
        <taxon>Trypanosomatidae</taxon>
        <taxon>Strigomonadinae</taxon>
        <taxon>Angomonas</taxon>
    </lineage>
</organism>
<keyword evidence="2" id="KW-0863">Zinc-finger</keyword>
<name>A0A7G2CPV4_9TRYP</name>
<feature type="chain" id="PRO_5028808074" description="RanBP2-type domain-containing protein" evidence="4">
    <location>
        <begin position="22"/>
        <end position="105"/>
    </location>
</feature>
<keyword evidence="7" id="KW-1185">Reference proteome</keyword>
<sequence length="105" mass="10538">MPSLRTAVIAVGCLATLSANADKCLTYDSWKCTSCASGNYLSDNRCYDCPSGCLACQGANSCQQCTTGTHFSGGRCISSVPSSASSTSVIGAATVLLAALLAIAA</sequence>
<dbReference type="AlphaFoldDB" id="A0A7G2CPV4"/>
<protein>
    <recommendedName>
        <fullName evidence="5">RanBP2-type domain-containing protein</fullName>
    </recommendedName>
</protein>